<dbReference type="GeneID" id="9838580"/>
<keyword evidence="10" id="KW-1185">Reference proteome</keyword>
<dbReference type="GO" id="GO:0005254">
    <property type="term" value="F:chloride channel activity"/>
    <property type="evidence" value="ECO:0007669"/>
    <property type="project" value="InterPro"/>
</dbReference>
<evidence type="ECO:0000256" key="2">
    <source>
        <dbReference type="ARBA" id="ARBA00022448"/>
    </source>
</evidence>
<name>A0A096P9D4_OSTTA</name>
<keyword evidence="6" id="KW-0406">Ion transport</keyword>
<evidence type="ECO:0000256" key="4">
    <source>
        <dbReference type="ARBA" id="ARBA00022692"/>
    </source>
</evidence>
<evidence type="ECO:0000256" key="7">
    <source>
        <dbReference type="ARBA" id="ARBA00023136"/>
    </source>
</evidence>
<dbReference type="Proteomes" id="UP000009170">
    <property type="component" value="Unassembled WGS sequence"/>
</dbReference>
<feature type="transmembrane region" description="Helical" evidence="8">
    <location>
        <begin position="256"/>
        <end position="274"/>
    </location>
</feature>
<reference evidence="10" key="1">
    <citation type="journal article" date="2006" name="Proc. Natl. Acad. Sci. U.S.A.">
        <title>Genome analysis of the smallest free-living eukaryote Ostreococcus tauri unveils many unique features.</title>
        <authorList>
            <person name="Derelle E."/>
            <person name="Ferraz C."/>
            <person name="Rombauts S."/>
            <person name="Rouze P."/>
            <person name="Worden A.Z."/>
            <person name="Robbens S."/>
            <person name="Partensky F."/>
            <person name="Degroeve S."/>
            <person name="Echeynie S."/>
            <person name="Cooke R."/>
            <person name="Saeys Y."/>
            <person name="Wuyts J."/>
            <person name="Jabbari K."/>
            <person name="Bowler C."/>
            <person name="Panaud O."/>
            <person name="Piegu B."/>
            <person name="Ball S.G."/>
            <person name="Ral J.-P."/>
            <person name="Bouget F.-Y."/>
            <person name="Piganeau G."/>
            <person name="De Baets B."/>
            <person name="Picard A."/>
            <person name="Delseny M."/>
            <person name="Demaille J."/>
            <person name="Van de Peer Y."/>
            <person name="Moreau H."/>
        </authorList>
    </citation>
    <scope>NUCLEOTIDE SEQUENCE [LARGE SCALE GENOMIC DNA]</scope>
    <source>
        <strain evidence="10">OTTH 0595 / CCAP 157/2 / RCC745</strain>
    </source>
</reference>
<keyword evidence="2" id="KW-0813">Transport</keyword>
<gene>
    <name evidence="9" type="ORF">OT_ostta20g00620</name>
</gene>
<dbReference type="PANTHER" id="PTHR33281">
    <property type="entry name" value="UPF0187 PROTEIN YNEE"/>
    <property type="match status" value="1"/>
</dbReference>
<dbReference type="KEGG" id="ota:OT_ostta20g00620"/>
<dbReference type="STRING" id="70448.A0A096P9D4"/>
<proteinExistence type="predicted"/>
<evidence type="ECO:0000256" key="8">
    <source>
        <dbReference type="SAM" id="Phobius"/>
    </source>
</evidence>
<keyword evidence="4 8" id="KW-0812">Transmembrane</keyword>
<evidence type="ECO:0000256" key="3">
    <source>
        <dbReference type="ARBA" id="ARBA00022475"/>
    </source>
</evidence>
<comment type="subcellular location">
    <subcellularLocation>
        <location evidence="1">Cell membrane</location>
        <topology evidence="1">Multi-pass membrane protein</topology>
    </subcellularLocation>
</comment>
<evidence type="ECO:0000313" key="9">
    <source>
        <dbReference type="EMBL" id="CEG00863.1"/>
    </source>
</evidence>
<accession>A0A096P9D4</accession>
<evidence type="ECO:0000313" key="10">
    <source>
        <dbReference type="Proteomes" id="UP000009170"/>
    </source>
</evidence>
<evidence type="ECO:0000256" key="6">
    <source>
        <dbReference type="ARBA" id="ARBA00023065"/>
    </source>
</evidence>
<evidence type="ECO:0000256" key="1">
    <source>
        <dbReference type="ARBA" id="ARBA00004651"/>
    </source>
</evidence>
<feature type="transmembrane region" description="Helical" evidence="8">
    <location>
        <begin position="83"/>
        <end position="100"/>
    </location>
</feature>
<organism evidence="9 10">
    <name type="scientific">Ostreococcus tauri</name>
    <name type="common">Marine green alga</name>
    <dbReference type="NCBI Taxonomy" id="70448"/>
    <lineage>
        <taxon>Eukaryota</taxon>
        <taxon>Viridiplantae</taxon>
        <taxon>Chlorophyta</taxon>
        <taxon>Mamiellophyceae</taxon>
        <taxon>Mamiellales</taxon>
        <taxon>Bathycoccaceae</taxon>
        <taxon>Ostreococcus</taxon>
    </lineage>
</organism>
<dbReference type="EMBL" id="CAID01000020">
    <property type="protein sequence ID" value="CEG00863.1"/>
    <property type="molecule type" value="Genomic_DNA"/>
</dbReference>
<dbReference type="GO" id="GO:0005886">
    <property type="term" value="C:plasma membrane"/>
    <property type="evidence" value="ECO:0007669"/>
    <property type="project" value="UniProtKB-SubCell"/>
</dbReference>
<reference evidence="9 10" key="2">
    <citation type="journal article" date="2014" name="BMC Genomics">
        <title>An improved genome of the model marine alga Ostreococcus tauri unfolds by assessing Illumina de novo assemblies.</title>
        <authorList>
            <person name="Blanc-Mathieu R."/>
            <person name="Verhelst B."/>
            <person name="Derelle E."/>
            <person name="Rombauts S."/>
            <person name="Bouget F.Y."/>
            <person name="Carre I."/>
            <person name="Chateau A."/>
            <person name="Eyre-Walker A."/>
            <person name="Grimsley N."/>
            <person name="Moreau H."/>
            <person name="Piegu B."/>
            <person name="Rivals E."/>
            <person name="Schackwitz W."/>
            <person name="Van de Peer Y."/>
            <person name="Piganeau G."/>
        </authorList>
    </citation>
    <scope>NUCLEOTIDE SEQUENCE [LARGE SCALE GENOMIC DNA]</scope>
    <source>
        <strain evidence="10">OTTH 0595 / CCAP 157/2 / RCC745</strain>
    </source>
</reference>
<dbReference type="OrthoDB" id="506538at2759"/>
<keyword evidence="3" id="KW-1003">Cell membrane</keyword>
<protein>
    <submittedName>
        <fullName evidence="9">Bestrophin/UPF0187</fullName>
    </submittedName>
</protein>
<dbReference type="InterPro" id="IPR044669">
    <property type="entry name" value="YneE/VCCN1/2-like"/>
</dbReference>
<feature type="transmembrane region" description="Helical" evidence="8">
    <location>
        <begin position="280"/>
        <end position="298"/>
    </location>
</feature>
<dbReference type="Pfam" id="PF25539">
    <property type="entry name" value="Bestrophin_2"/>
    <property type="match status" value="1"/>
</dbReference>
<comment type="caution">
    <text evidence="9">The sequence shown here is derived from an EMBL/GenBank/DDBJ whole genome shotgun (WGS) entry which is preliminary data.</text>
</comment>
<keyword evidence="7 8" id="KW-0472">Membrane</keyword>
<keyword evidence="5 8" id="KW-1133">Transmembrane helix</keyword>
<dbReference type="RefSeq" id="XP_003084441.2">
    <property type="nucleotide sequence ID" value="XM_003084393.2"/>
</dbReference>
<sequence length="364" mass="39755">MNDVLNARARASTLAAGMAKQPDYDARSWARTALSASTSKRALGAYARPLACVNAISLIWTILRETKTLKSSVTGVNTSFDSAYSLTFSAMGFLLVFRLSRAAVRWWDCRTAFGGITAGVRDFVDVFLIYASGNARREGVADDASAWACAFAAASKAFLRGQSDGAVREEFTGILSEEDVRAMNEATHPPLFALSMCRRCVKTAFYHSSSSSAPSHDPSSALADASVRGELNKQCEFLALQVGALERLRATKIPEIYVIHLRTFLMVYLTSMPFVFVNRWGWGTIPAVFAVSFALLGIEGAATECEIPFNADHVNHLKMDAYVMGCFANVAAILDWNAERERGERVGEVIRSSEIEETKIVVDP</sequence>
<dbReference type="AlphaFoldDB" id="A0A096P9D4"/>
<feature type="transmembrane region" description="Helical" evidence="8">
    <location>
        <begin position="45"/>
        <end position="63"/>
    </location>
</feature>
<dbReference type="InParanoid" id="A0A096P9D4"/>
<evidence type="ECO:0000256" key="5">
    <source>
        <dbReference type="ARBA" id="ARBA00022989"/>
    </source>
</evidence>
<dbReference type="PANTHER" id="PTHR33281:SF19">
    <property type="entry name" value="VOLTAGE-DEPENDENT ANION CHANNEL-FORMING PROTEIN YNEE"/>
    <property type="match status" value="1"/>
</dbReference>